<dbReference type="InterPro" id="IPR036390">
    <property type="entry name" value="WH_DNA-bd_sf"/>
</dbReference>
<dbReference type="EMBL" id="BOQL01000067">
    <property type="protein sequence ID" value="GIM77606.1"/>
    <property type="molecule type" value="Genomic_DNA"/>
</dbReference>
<dbReference type="InterPro" id="IPR023187">
    <property type="entry name" value="Tscrpt_reg_MarR-type_CS"/>
</dbReference>
<dbReference type="PROSITE" id="PS01117">
    <property type="entry name" value="HTH_MARR_1"/>
    <property type="match status" value="1"/>
</dbReference>
<evidence type="ECO:0000259" key="5">
    <source>
        <dbReference type="PROSITE" id="PS50995"/>
    </source>
</evidence>
<keyword evidence="3" id="KW-0804">Transcription</keyword>
<evidence type="ECO:0000256" key="2">
    <source>
        <dbReference type="ARBA" id="ARBA00023125"/>
    </source>
</evidence>
<dbReference type="InterPro" id="IPR000835">
    <property type="entry name" value="HTH_MarR-typ"/>
</dbReference>
<dbReference type="InterPro" id="IPR036388">
    <property type="entry name" value="WH-like_DNA-bd_sf"/>
</dbReference>
<dbReference type="InterPro" id="IPR039422">
    <property type="entry name" value="MarR/SlyA-like"/>
</dbReference>
<dbReference type="GO" id="GO:0003677">
    <property type="term" value="F:DNA binding"/>
    <property type="evidence" value="ECO:0007669"/>
    <property type="project" value="UniProtKB-KW"/>
</dbReference>
<dbReference type="Pfam" id="PF01047">
    <property type="entry name" value="MarR"/>
    <property type="match status" value="1"/>
</dbReference>
<evidence type="ECO:0000313" key="6">
    <source>
        <dbReference type="EMBL" id="GIM77606.1"/>
    </source>
</evidence>
<name>A0A919VUV7_9ACTN</name>
<keyword evidence="1" id="KW-0805">Transcription regulation</keyword>
<dbReference type="Gene3D" id="1.10.10.10">
    <property type="entry name" value="Winged helix-like DNA-binding domain superfamily/Winged helix DNA-binding domain"/>
    <property type="match status" value="1"/>
</dbReference>
<dbReference type="PANTHER" id="PTHR33164:SF57">
    <property type="entry name" value="MARR-FAMILY TRANSCRIPTIONAL REGULATOR"/>
    <property type="match status" value="1"/>
</dbReference>
<dbReference type="AlphaFoldDB" id="A0A919VUV7"/>
<keyword evidence="2" id="KW-0238">DNA-binding</keyword>
<evidence type="ECO:0000256" key="3">
    <source>
        <dbReference type="ARBA" id="ARBA00023163"/>
    </source>
</evidence>
<reference evidence="6" key="1">
    <citation type="submission" date="2021-03" db="EMBL/GenBank/DDBJ databases">
        <title>Whole genome shotgun sequence of Actinoplanes auranticolor NBRC 12245.</title>
        <authorList>
            <person name="Komaki H."/>
            <person name="Tamura T."/>
        </authorList>
    </citation>
    <scope>NUCLEOTIDE SEQUENCE</scope>
    <source>
        <strain evidence="6">NBRC 12245</strain>
    </source>
</reference>
<accession>A0A919VUV7</accession>
<dbReference type="RefSeq" id="WP_212993505.1">
    <property type="nucleotide sequence ID" value="NZ_BAABEA010000045.1"/>
</dbReference>
<dbReference type="PANTHER" id="PTHR33164">
    <property type="entry name" value="TRANSCRIPTIONAL REGULATOR, MARR FAMILY"/>
    <property type="match status" value="1"/>
</dbReference>
<comment type="caution">
    <text evidence="6">The sequence shown here is derived from an EMBL/GenBank/DDBJ whole genome shotgun (WGS) entry which is preliminary data.</text>
</comment>
<keyword evidence="7" id="KW-1185">Reference proteome</keyword>
<organism evidence="6 7">
    <name type="scientific">Actinoplanes auranticolor</name>
    <dbReference type="NCBI Taxonomy" id="47988"/>
    <lineage>
        <taxon>Bacteria</taxon>
        <taxon>Bacillati</taxon>
        <taxon>Actinomycetota</taxon>
        <taxon>Actinomycetes</taxon>
        <taxon>Micromonosporales</taxon>
        <taxon>Micromonosporaceae</taxon>
        <taxon>Actinoplanes</taxon>
    </lineage>
</organism>
<protein>
    <recommendedName>
        <fullName evidence="5">HTH marR-type domain-containing protein</fullName>
    </recommendedName>
</protein>
<sequence>MSADHATETGTTPAPMPAVTPSDTAADPGPKRLDRVTALCHTANYARRYLEHTVLDAAKLTWTSYDVLHLAVMHRRIDTGVLATLAGVSKGTVTRAATTLIKRGLLRRSTPDSDRRRSLLTPTSQGWALNHQLRLQLIDELTRLTDTDPATGTHDIAALRHVLSTGSPQARHDQPGSRT</sequence>
<dbReference type="GO" id="GO:0006950">
    <property type="term" value="P:response to stress"/>
    <property type="evidence" value="ECO:0007669"/>
    <property type="project" value="TreeGrafter"/>
</dbReference>
<dbReference type="SUPFAM" id="SSF46785">
    <property type="entry name" value="Winged helix' DNA-binding domain"/>
    <property type="match status" value="1"/>
</dbReference>
<dbReference type="SMART" id="SM00347">
    <property type="entry name" value="HTH_MARR"/>
    <property type="match status" value="1"/>
</dbReference>
<gene>
    <name evidence="6" type="ORF">Aau02nite_76720</name>
</gene>
<dbReference type="Proteomes" id="UP000681340">
    <property type="component" value="Unassembled WGS sequence"/>
</dbReference>
<evidence type="ECO:0000256" key="4">
    <source>
        <dbReference type="SAM" id="MobiDB-lite"/>
    </source>
</evidence>
<feature type="domain" description="HTH marR-type" evidence="5">
    <location>
        <begin position="32"/>
        <end position="168"/>
    </location>
</feature>
<proteinExistence type="predicted"/>
<dbReference type="PROSITE" id="PS50995">
    <property type="entry name" value="HTH_MARR_2"/>
    <property type="match status" value="1"/>
</dbReference>
<evidence type="ECO:0000313" key="7">
    <source>
        <dbReference type="Proteomes" id="UP000681340"/>
    </source>
</evidence>
<feature type="region of interest" description="Disordered" evidence="4">
    <location>
        <begin position="1"/>
        <end position="31"/>
    </location>
</feature>
<dbReference type="GO" id="GO:0003700">
    <property type="term" value="F:DNA-binding transcription factor activity"/>
    <property type="evidence" value="ECO:0007669"/>
    <property type="project" value="InterPro"/>
</dbReference>
<evidence type="ECO:0000256" key="1">
    <source>
        <dbReference type="ARBA" id="ARBA00023015"/>
    </source>
</evidence>